<dbReference type="AlphaFoldDB" id="A0A411YBJ4"/>
<feature type="transmembrane region" description="Helical" evidence="2">
    <location>
        <begin position="398"/>
        <end position="416"/>
    </location>
</feature>
<dbReference type="KEGG" id="erz:ER308_02525"/>
<name>A0A411YBJ4_9ACTN</name>
<feature type="region of interest" description="Disordered" evidence="1">
    <location>
        <begin position="501"/>
        <end position="525"/>
    </location>
</feature>
<dbReference type="InterPro" id="IPR002823">
    <property type="entry name" value="DUF112_TM"/>
</dbReference>
<reference evidence="4 5" key="1">
    <citation type="submission" date="2019-01" db="EMBL/GenBank/DDBJ databases">
        <title>Egibacter rhizosphaerae EGI 80759T.</title>
        <authorList>
            <person name="Chen D.-D."/>
            <person name="Tian Y."/>
            <person name="Jiao J.-Y."/>
            <person name="Zhang X.-T."/>
            <person name="Zhang Y.-G."/>
            <person name="Zhang Y."/>
            <person name="Xiao M."/>
            <person name="Shu W.-S."/>
            <person name="Li W.-J."/>
        </authorList>
    </citation>
    <scope>NUCLEOTIDE SEQUENCE [LARGE SCALE GENOMIC DNA]</scope>
    <source>
        <strain evidence="4 5">EGI 80759</strain>
    </source>
</reference>
<evidence type="ECO:0000259" key="3">
    <source>
        <dbReference type="Pfam" id="PF01970"/>
    </source>
</evidence>
<keyword evidence="2" id="KW-0472">Membrane</keyword>
<protein>
    <submittedName>
        <fullName evidence="4">C4-dicarboxylate ABC transporter permease</fullName>
    </submittedName>
</protein>
<dbReference type="PANTHER" id="PTHR35342:SF5">
    <property type="entry name" value="TRICARBOXYLIC TRANSPORT PROTEIN"/>
    <property type="match status" value="1"/>
</dbReference>
<feature type="transmembrane region" description="Helical" evidence="2">
    <location>
        <begin position="324"/>
        <end position="350"/>
    </location>
</feature>
<keyword evidence="2" id="KW-0812">Transmembrane</keyword>
<evidence type="ECO:0000256" key="1">
    <source>
        <dbReference type="SAM" id="MobiDB-lite"/>
    </source>
</evidence>
<keyword evidence="5" id="KW-1185">Reference proteome</keyword>
<organism evidence="4 5">
    <name type="scientific">Egibacter rhizosphaerae</name>
    <dbReference type="NCBI Taxonomy" id="1670831"/>
    <lineage>
        <taxon>Bacteria</taxon>
        <taxon>Bacillati</taxon>
        <taxon>Actinomycetota</taxon>
        <taxon>Nitriliruptoria</taxon>
        <taxon>Egibacterales</taxon>
        <taxon>Egibacteraceae</taxon>
        <taxon>Egibacter</taxon>
    </lineage>
</organism>
<feature type="transmembrane region" description="Helical" evidence="2">
    <location>
        <begin position="473"/>
        <end position="492"/>
    </location>
</feature>
<feature type="transmembrane region" description="Helical" evidence="2">
    <location>
        <begin position="208"/>
        <end position="227"/>
    </location>
</feature>
<keyword evidence="2" id="KW-1133">Transmembrane helix</keyword>
<feature type="transmembrane region" description="Helical" evidence="2">
    <location>
        <begin position="422"/>
        <end position="452"/>
    </location>
</feature>
<feature type="compositionally biased region" description="Basic and acidic residues" evidence="1">
    <location>
        <begin position="515"/>
        <end position="525"/>
    </location>
</feature>
<evidence type="ECO:0000256" key="2">
    <source>
        <dbReference type="SAM" id="Phobius"/>
    </source>
</evidence>
<evidence type="ECO:0000313" key="5">
    <source>
        <dbReference type="Proteomes" id="UP000291469"/>
    </source>
</evidence>
<feature type="domain" description="DUF112" evidence="3">
    <location>
        <begin position="24"/>
        <end position="447"/>
    </location>
</feature>
<dbReference type="PANTHER" id="PTHR35342">
    <property type="entry name" value="TRICARBOXYLIC TRANSPORT PROTEIN"/>
    <property type="match status" value="1"/>
</dbReference>
<feature type="transmembrane region" description="Helical" evidence="2">
    <location>
        <begin position="142"/>
        <end position="162"/>
    </location>
</feature>
<dbReference type="OrthoDB" id="9781349at2"/>
<dbReference type="Proteomes" id="UP000291469">
    <property type="component" value="Chromosome"/>
</dbReference>
<feature type="transmembrane region" description="Helical" evidence="2">
    <location>
        <begin position="169"/>
        <end position="188"/>
    </location>
</feature>
<feature type="transmembrane region" description="Helical" evidence="2">
    <location>
        <begin position="6"/>
        <end position="28"/>
    </location>
</feature>
<feature type="transmembrane region" description="Helical" evidence="2">
    <location>
        <begin position="35"/>
        <end position="59"/>
    </location>
</feature>
<evidence type="ECO:0000313" key="4">
    <source>
        <dbReference type="EMBL" id="QBI18548.1"/>
    </source>
</evidence>
<proteinExistence type="predicted"/>
<dbReference type="Pfam" id="PF01970">
    <property type="entry name" value="TctA"/>
    <property type="match status" value="1"/>
</dbReference>
<dbReference type="EMBL" id="CP036402">
    <property type="protein sequence ID" value="QBI18548.1"/>
    <property type="molecule type" value="Genomic_DNA"/>
</dbReference>
<feature type="transmembrane region" description="Helical" evidence="2">
    <location>
        <begin position="112"/>
        <end position="136"/>
    </location>
</feature>
<accession>A0A411YBJ4</accession>
<feature type="transmembrane region" description="Helical" evidence="2">
    <location>
        <begin position="65"/>
        <end position="86"/>
    </location>
</feature>
<feature type="transmembrane region" description="Helical" evidence="2">
    <location>
        <begin position="362"/>
        <end position="386"/>
    </location>
</feature>
<sequence length="525" mass="54918">MGVRPTVGITVLEGVLFALQPASLAAALAGVLLGLVFGAIPGLTATLGVALLVPVTFIMEPALGMIMLSGVYAGAIYAGTITGILLRIPGTPASIPSTWEGYALREKGDAELALGTAAVSSGIGGLLSGIVLFTATPPLARFALQFGPAEYAAICVFGLVVVGTMFDRSLLRAGVATFVGLSMGVVGLDPISGYSRFGFGQPDLAGGLSLVPVLIGVFCMPEAFRLARRAVEEHRAGRPMRPPMNRGRLPTFKLFRQNGWNLGRSSAIGIAMGTLPAVGPETTPFVSYSASRRFAKHPEQYGHGSLEGLMATESSNSANVGGSLIPLLALGIPGSAVAAVFVGALTLHGLRPGPLLFTSEPGIMYALFTGFLVVNLFMLLLGVFFVRQFAVVLRIPPHVLAVGVALFSSIGAYAIHTSLFDVWIMLGAALLAAALSSLRIPVAPLVLALILGPLLEDNLRRSLQLSQGDWMIFLQRPISLAFLIFTVVAFTLSRRTRRLPGEVAGAESGTGRHGSRNEPPEQPSR</sequence>
<gene>
    <name evidence="4" type="ORF">ER308_02525</name>
</gene>